<organism evidence="1 2">
    <name type="scientific">Sphingobacterium psychroaquaticum</name>
    <dbReference type="NCBI Taxonomy" id="561061"/>
    <lineage>
        <taxon>Bacteria</taxon>
        <taxon>Pseudomonadati</taxon>
        <taxon>Bacteroidota</taxon>
        <taxon>Sphingobacteriia</taxon>
        <taxon>Sphingobacteriales</taxon>
        <taxon>Sphingobacteriaceae</taxon>
        <taxon>Sphingobacterium</taxon>
    </lineage>
</organism>
<sequence length="164" mass="19134">MKKMYNDLVDLLPDLISSFTNHTLFDVLEEDDLISFVPITDAAVGQEMVDQTNTVLAAFFEVDPAEEQCYEASAYNHKEDNPVLFWKDYLGCFYDFELVEEFLDDKAFAGTSFGTYRVVKIAFINEVNQRIKKRRLNGVRLEYKVKATPLDSNKHWNRTYDKDF</sequence>
<evidence type="ECO:0000313" key="2">
    <source>
        <dbReference type="Proteomes" id="UP000192980"/>
    </source>
</evidence>
<dbReference type="RefSeq" id="WP_085471506.1">
    <property type="nucleotide sequence ID" value="NZ_FXAU01000001.1"/>
</dbReference>
<name>A0A1X7IBM3_9SPHI</name>
<proteinExistence type="predicted"/>
<dbReference type="EMBL" id="FXAU01000001">
    <property type="protein sequence ID" value="SMG11888.1"/>
    <property type="molecule type" value="Genomic_DNA"/>
</dbReference>
<gene>
    <name evidence="1" type="ORF">SAMN05660862_0645</name>
</gene>
<accession>A0A1X7IBM3</accession>
<dbReference type="AlphaFoldDB" id="A0A1X7IBM3"/>
<dbReference type="OrthoDB" id="706708at2"/>
<protein>
    <submittedName>
        <fullName evidence="1">Uncharacterized protein</fullName>
    </submittedName>
</protein>
<dbReference type="Proteomes" id="UP000192980">
    <property type="component" value="Unassembled WGS sequence"/>
</dbReference>
<keyword evidence="2" id="KW-1185">Reference proteome</keyword>
<reference evidence="1 2" key="1">
    <citation type="submission" date="2017-04" db="EMBL/GenBank/DDBJ databases">
        <authorList>
            <person name="Afonso C.L."/>
            <person name="Miller P.J."/>
            <person name="Scott M.A."/>
            <person name="Spackman E."/>
            <person name="Goraichik I."/>
            <person name="Dimitrov K.M."/>
            <person name="Suarez D.L."/>
            <person name="Swayne D.E."/>
        </authorList>
    </citation>
    <scope>NUCLEOTIDE SEQUENCE [LARGE SCALE GENOMIC DNA]</scope>
    <source>
        <strain evidence="1 2">DSM 22418</strain>
    </source>
</reference>
<evidence type="ECO:0000313" key="1">
    <source>
        <dbReference type="EMBL" id="SMG11888.1"/>
    </source>
</evidence>